<dbReference type="GO" id="GO:0080043">
    <property type="term" value="F:quercetin 3-O-glucosyltransferase activity"/>
    <property type="evidence" value="ECO:0007669"/>
    <property type="project" value="TreeGrafter"/>
</dbReference>
<evidence type="ECO:0000256" key="4">
    <source>
        <dbReference type="RuleBase" id="RU362057"/>
    </source>
</evidence>
<evidence type="ECO:0000256" key="1">
    <source>
        <dbReference type="ARBA" id="ARBA00009995"/>
    </source>
</evidence>
<organism evidence="6 7">
    <name type="scientific">Coptis chinensis</name>
    <dbReference type="NCBI Taxonomy" id="261450"/>
    <lineage>
        <taxon>Eukaryota</taxon>
        <taxon>Viridiplantae</taxon>
        <taxon>Streptophyta</taxon>
        <taxon>Embryophyta</taxon>
        <taxon>Tracheophyta</taxon>
        <taxon>Spermatophyta</taxon>
        <taxon>Magnoliopsida</taxon>
        <taxon>Ranunculales</taxon>
        <taxon>Ranunculaceae</taxon>
        <taxon>Coptidoideae</taxon>
        <taxon>Coptis</taxon>
    </lineage>
</organism>
<evidence type="ECO:0000256" key="2">
    <source>
        <dbReference type="ARBA" id="ARBA00022679"/>
    </source>
</evidence>
<protein>
    <recommendedName>
        <fullName evidence="4">Glycosyltransferase</fullName>
        <ecNumber evidence="4">2.4.1.-</ecNumber>
    </recommendedName>
</protein>
<name>A0A835I4R5_9MAGN</name>
<dbReference type="CDD" id="cd03784">
    <property type="entry name" value="GT1_Gtf-like"/>
    <property type="match status" value="1"/>
</dbReference>
<dbReference type="SUPFAM" id="SSF53756">
    <property type="entry name" value="UDP-Glycosyltransferase/glycogen phosphorylase"/>
    <property type="match status" value="1"/>
</dbReference>
<dbReference type="EC" id="2.4.1.-" evidence="4"/>
<evidence type="ECO:0000256" key="3">
    <source>
        <dbReference type="RuleBase" id="RU003718"/>
    </source>
</evidence>
<comment type="caution">
    <text evidence="6">The sequence shown here is derived from an EMBL/GenBank/DDBJ whole genome shotgun (WGS) entry which is preliminary data.</text>
</comment>
<dbReference type="OrthoDB" id="5835829at2759"/>
<dbReference type="AlphaFoldDB" id="A0A835I4R5"/>
<dbReference type="PANTHER" id="PTHR11926">
    <property type="entry name" value="GLUCOSYL/GLUCURONOSYL TRANSFERASES"/>
    <property type="match status" value="1"/>
</dbReference>
<gene>
    <name evidence="6" type="ORF">IFM89_023368</name>
</gene>
<dbReference type="FunFam" id="3.40.50.2000:FF:000027">
    <property type="entry name" value="Glycosyltransferase"/>
    <property type="match status" value="1"/>
</dbReference>
<dbReference type="FunFam" id="3.40.50.2000:FF:000055">
    <property type="entry name" value="Glycosyltransferase"/>
    <property type="match status" value="1"/>
</dbReference>
<reference evidence="6 7" key="1">
    <citation type="submission" date="2020-10" db="EMBL/GenBank/DDBJ databases">
        <title>The Coptis chinensis genome and diversification of protoberbering-type alkaloids.</title>
        <authorList>
            <person name="Wang B."/>
            <person name="Shu S."/>
            <person name="Song C."/>
            <person name="Liu Y."/>
        </authorList>
    </citation>
    <scope>NUCLEOTIDE SEQUENCE [LARGE SCALE GENOMIC DNA]</scope>
    <source>
        <strain evidence="6">HL-2020</strain>
        <tissue evidence="6">Leaf</tissue>
    </source>
</reference>
<dbReference type="PROSITE" id="PS00375">
    <property type="entry name" value="UDPGT"/>
    <property type="match status" value="1"/>
</dbReference>
<dbReference type="EMBL" id="JADFTS010000004">
    <property type="protein sequence ID" value="KAF9610574.1"/>
    <property type="molecule type" value="Genomic_DNA"/>
</dbReference>
<keyword evidence="3" id="KW-0328">Glycosyltransferase</keyword>
<dbReference type="Pfam" id="PF26168">
    <property type="entry name" value="Glyco_transf_N"/>
    <property type="match status" value="1"/>
</dbReference>
<dbReference type="Proteomes" id="UP000631114">
    <property type="component" value="Unassembled WGS sequence"/>
</dbReference>
<keyword evidence="2 3" id="KW-0808">Transferase</keyword>
<dbReference type="GO" id="GO:0080044">
    <property type="term" value="F:quercetin 7-O-glucosyltransferase activity"/>
    <property type="evidence" value="ECO:0007669"/>
    <property type="project" value="TreeGrafter"/>
</dbReference>
<feature type="non-terminal residue" evidence="6">
    <location>
        <position position="487"/>
    </location>
</feature>
<dbReference type="InterPro" id="IPR035595">
    <property type="entry name" value="UDP_glycos_trans_CS"/>
</dbReference>
<keyword evidence="7" id="KW-1185">Reference proteome</keyword>
<feature type="domain" description="Glycosyltransferase N-terminal" evidence="5">
    <location>
        <begin position="12"/>
        <end position="136"/>
    </location>
</feature>
<sequence>ELSMGSEKPHAVCIPFPAQGHVNPMMQLAKLLNSRGFHITFVNTEFNHRRLLRSKGPDSLKGLDDFKFETIPDGLPPSDKDATQDPPEICDSTRKHCLAPTINLVHKLNSTSGIPRVSLIVSDGIMSFAIEAGKQLGIPEIQFWTASACGFMGYIHYRELIKRGLVPLKDDSYLSNGYLETPIDWIPGMRDIRLMDLPSFIRTTDPEDIMLDFMGEEAQNCLFASAIVFNTFDDFEYEVLDAISSKFPQIYTVGPLPLLAQQLPESEQLKSIRSSLWKEDLGCLKWLDRRDPKSVVYVNFGSVTVMTDQDLIEFAWGLANSKHSFLWIIRPDVLMGESAVLPEEFIEDVKDRGMIANWCPQDQVLSHPSIGGFLTHSGWNSTLETICVGVPVICWPFFAEQQTNCRYACTTWKIGMEITNVKREDIKELVMELIGGEKGRKMRNTALKWKEKAEQATREGGSSYKNFERLIRDVLHPFQIIKNNQLL</sequence>
<proteinExistence type="inferred from homology"/>
<evidence type="ECO:0000313" key="7">
    <source>
        <dbReference type="Proteomes" id="UP000631114"/>
    </source>
</evidence>
<dbReference type="InterPro" id="IPR058980">
    <property type="entry name" value="Glyco_transf_N"/>
</dbReference>
<dbReference type="InterPro" id="IPR002213">
    <property type="entry name" value="UDP_glucos_trans"/>
</dbReference>
<evidence type="ECO:0000259" key="5">
    <source>
        <dbReference type="Pfam" id="PF26168"/>
    </source>
</evidence>
<comment type="similarity">
    <text evidence="1 3">Belongs to the UDP-glycosyltransferase family.</text>
</comment>
<dbReference type="Pfam" id="PF00201">
    <property type="entry name" value="UDPGT"/>
    <property type="match status" value="1"/>
</dbReference>
<evidence type="ECO:0000313" key="6">
    <source>
        <dbReference type="EMBL" id="KAF9610574.1"/>
    </source>
</evidence>
<dbReference type="Gene3D" id="3.40.50.2000">
    <property type="entry name" value="Glycogen Phosphorylase B"/>
    <property type="match status" value="2"/>
</dbReference>
<accession>A0A835I4R5</accession>
<dbReference type="PANTHER" id="PTHR11926:SF1547">
    <property type="entry name" value="GLYCOSYLTRANSFERASE"/>
    <property type="match status" value="1"/>
</dbReference>